<dbReference type="FunCoup" id="G0VJ59">
    <property type="interactions" value="509"/>
</dbReference>
<keyword evidence="8" id="KW-1185">Reference proteome</keyword>
<dbReference type="OrthoDB" id="60033at2759"/>
<dbReference type="PANTHER" id="PTHR10015">
    <property type="entry name" value="HEAT SHOCK TRANSCRIPTION FACTOR"/>
    <property type="match status" value="1"/>
</dbReference>
<feature type="compositionally biased region" description="Low complexity" evidence="5">
    <location>
        <begin position="21"/>
        <end position="32"/>
    </location>
</feature>
<dbReference type="GO" id="GO:0005634">
    <property type="term" value="C:nucleus"/>
    <property type="evidence" value="ECO:0007669"/>
    <property type="project" value="UniProtKB-SubCell"/>
</dbReference>
<dbReference type="GeneID" id="96905215"/>
<comment type="subcellular location">
    <subcellularLocation>
        <location evidence="1">Nucleus</location>
    </subcellularLocation>
</comment>
<dbReference type="Pfam" id="PF00447">
    <property type="entry name" value="HSF_DNA-bind"/>
    <property type="match status" value="1"/>
</dbReference>
<name>G0VJ59_NAUCA</name>
<evidence type="ECO:0000256" key="4">
    <source>
        <dbReference type="RuleBase" id="RU004020"/>
    </source>
</evidence>
<evidence type="ECO:0000313" key="8">
    <source>
        <dbReference type="Proteomes" id="UP000001640"/>
    </source>
</evidence>
<dbReference type="AlphaFoldDB" id="G0VJ59"/>
<feature type="domain" description="HSF-type DNA-binding" evidence="6">
    <location>
        <begin position="88"/>
        <end position="112"/>
    </location>
</feature>
<accession>G0VJ59</accession>
<dbReference type="Gene3D" id="1.10.10.10">
    <property type="entry name" value="Winged helix-like DNA-binding domain superfamily/Winged helix DNA-binding domain"/>
    <property type="match status" value="1"/>
</dbReference>
<feature type="compositionally biased region" description="Basic and acidic residues" evidence="5">
    <location>
        <begin position="1"/>
        <end position="17"/>
    </location>
</feature>
<evidence type="ECO:0000256" key="5">
    <source>
        <dbReference type="SAM" id="MobiDB-lite"/>
    </source>
</evidence>
<dbReference type="STRING" id="1064592.G0VJ59"/>
<keyword evidence="2" id="KW-0238">DNA-binding</keyword>
<feature type="region of interest" description="Disordered" evidence="5">
    <location>
        <begin position="214"/>
        <end position="239"/>
    </location>
</feature>
<dbReference type="GO" id="GO:0043565">
    <property type="term" value="F:sequence-specific DNA binding"/>
    <property type="evidence" value="ECO:0007669"/>
    <property type="project" value="InterPro"/>
</dbReference>
<comment type="similarity">
    <text evidence="4">Belongs to the HSF family.</text>
</comment>
<sequence length="657" mass="73837">MDNKEKIEITRDPDKPSEWNSSSATSTSGTGANHALPASTPGAKTTNTIFIHKLYNILEDKDLEDLIWWSSSGQSFFIKPTEKFSKALATYFKHTNITSFVRQLNIYGFHKVSNDHQYINYPNNNNSNDNDSKGKEREDLTNETIKIWEFKHSAGIFKKGDVEGLKLIKRRSSSRNISAMNQKKNLVSMQLNSSINNNVMPANTFMEANNDKKNRAPFGRPNNGNEPMIQGDLGINAGHFPYSQRVQQPQAQPQKHIQYQRYPYTPYSSVDSNTYQNNRRKQLNMSPNQYNEEDESSTHGKFSVSEIDDLRSINQDMAKLIGFMEYFVTLHLDSGKYKIDDDPQKQNWENFQNELANFKNNVIKRLHTKLGASHLLQEQYQRQVQQQQFLKDKIYPRQPEPLLPHHHHSHPILVTHPIGSSMSASQMVPIRPHTAPVAAIPSLLSSGQSYYGSTNNLKSVSNPNNPQMSMSRGVPPNQIMQNPFERTNNSISTKRNQSVLLDPLTPVVSVSSNNPMRNRVSSLINTKTQPCPIESASNTPMHVSNHDLMKTRSQSSLYPNLPLNKLEDLPSNLAPITSTAKDSICYSKSTSNLPNAGTVPSMTGSAGSPLSSLLNEAAPQSVNSMSTDPNSNSTSININDETSTTEEKHDVKRSRFD</sequence>
<dbReference type="PRINTS" id="PR00056">
    <property type="entry name" value="HSFDOMAIN"/>
</dbReference>
<dbReference type="SUPFAM" id="SSF46785">
    <property type="entry name" value="Winged helix' DNA-binding domain"/>
    <property type="match status" value="1"/>
</dbReference>
<dbReference type="PANTHER" id="PTHR10015:SF396">
    <property type="entry name" value="FLOCCULATION SUPPRESSION PROTEIN"/>
    <property type="match status" value="1"/>
</dbReference>
<dbReference type="eggNOG" id="KOG0627">
    <property type="taxonomic scope" value="Eukaryota"/>
</dbReference>
<dbReference type="EMBL" id="HE576759">
    <property type="protein sequence ID" value="CCC71538.1"/>
    <property type="molecule type" value="Genomic_DNA"/>
</dbReference>
<reference key="2">
    <citation type="submission" date="2011-08" db="EMBL/GenBank/DDBJ databases">
        <title>Genome sequence of Naumovozyma castellii.</title>
        <authorList>
            <person name="Gordon J.L."/>
            <person name="Armisen D."/>
            <person name="Proux-Wera E."/>
            <person name="OhEigeartaigh S.S."/>
            <person name="Byrne K.P."/>
            <person name="Wolfe K.H."/>
        </authorList>
    </citation>
    <scope>NUCLEOTIDE SEQUENCE</scope>
    <source>
        <strain>Type strain:CBS 4309</strain>
    </source>
</reference>
<dbReference type="InterPro" id="IPR036388">
    <property type="entry name" value="WH-like_DNA-bd_sf"/>
</dbReference>
<feature type="compositionally biased region" description="Basic and acidic residues" evidence="5">
    <location>
        <begin position="645"/>
        <end position="657"/>
    </location>
</feature>
<evidence type="ECO:0000313" key="7">
    <source>
        <dbReference type="EMBL" id="CCC71538.1"/>
    </source>
</evidence>
<dbReference type="SMART" id="SM00415">
    <property type="entry name" value="HSF"/>
    <property type="match status" value="1"/>
</dbReference>
<evidence type="ECO:0000256" key="2">
    <source>
        <dbReference type="ARBA" id="ARBA00023125"/>
    </source>
</evidence>
<feature type="compositionally biased region" description="Polar residues" evidence="5">
    <location>
        <begin position="591"/>
        <end position="642"/>
    </location>
</feature>
<organism evidence="7 8">
    <name type="scientific">Naumovozyma castellii</name>
    <name type="common">Yeast</name>
    <name type="synonym">Saccharomyces castellii</name>
    <dbReference type="NCBI Taxonomy" id="27288"/>
    <lineage>
        <taxon>Eukaryota</taxon>
        <taxon>Fungi</taxon>
        <taxon>Dikarya</taxon>
        <taxon>Ascomycota</taxon>
        <taxon>Saccharomycotina</taxon>
        <taxon>Saccharomycetes</taxon>
        <taxon>Saccharomycetales</taxon>
        <taxon>Saccharomycetaceae</taxon>
        <taxon>Naumovozyma</taxon>
    </lineage>
</organism>
<feature type="region of interest" description="Disordered" evidence="5">
    <location>
        <begin position="591"/>
        <end position="657"/>
    </location>
</feature>
<protein>
    <recommendedName>
        <fullName evidence="6">HSF-type DNA-binding domain-containing protein</fullName>
    </recommendedName>
</protein>
<evidence type="ECO:0000256" key="1">
    <source>
        <dbReference type="ARBA" id="ARBA00004123"/>
    </source>
</evidence>
<gene>
    <name evidence="7" type="primary">NCAS0H02280</name>
    <name evidence="7" type="ordered locus">NCAS_0H02280</name>
</gene>
<dbReference type="OMA" id="NDHQYIN"/>
<dbReference type="InterPro" id="IPR036390">
    <property type="entry name" value="WH_DNA-bd_sf"/>
</dbReference>
<reference evidence="7 8" key="1">
    <citation type="journal article" date="2011" name="Proc. Natl. Acad. Sci. U.S.A.">
        <title>Evolutionary erosion of yeast sex chromosomes by mating-type switching accidents.</title>
        <authorList>
            <person name="Gordon J.L."/>
            <person name="Armisen D."/>
            <person name="Proux-Wera E."/>
            <person name="Oheigeartaigh S.S."/>
            <person name="Byrne K.P."/>
            <person name="Wolfe K.H."/>
        </authorList>
    </citation>
    <scope>NUCLEOTIDE SEQUENCE [LARGE SCALE GENOMIC DNA]</scope>
    <source>
        <strain evidence="8">ATCC 76901 / BCRC 22586 / CBS 4309 / NBRC 1992 / NRRL Y-12630</strain>
    </source>
</reference>
<dbReference type="PROSITE" id="PS00434">
    <property type="entry name" value="HSF_DOMAIN"/>
    <property type="match status" value="1"/>
</dbReference>
<evidence type="ECO:0000259" key="6">
    <source>
        <dbReference type="PROSITE" id="PS00434"/>
    </source>
</evidence>
<dbReference type="RefSeq" id="XP_003677885.1">
    <property type="nucleotide sequence ID" value="XM_003677837.1"/>
</dbReference>
<proteinExistence type="inferred from homology"/>
<dbReference type="InParanoid" id="G0VJ59"/>
<dbReference type="KEGG" id="ncs:NCAS_0H02280"/>
<dbReference type="GO" id="GO:0003700">
    <property type="term" value="F:DNA-binding transcription factor activity"/>
    <property type="evidence" value="ECO:0007669"/>
    <property type="project" value="InterPro"/>
</dbReference>
<dbReference type="Proteomes" id="UP000001640">
    <property type="component" value="Chromosome 8"/>
</dbReference>
<keyword evidence="3" id="KW-0539">Nucleus</keyword>
<evidence type="ECO:0000256" key="3">
    <source>
        <dbReference type="ARBA" id="ARBA00023242"/>
    </source>
</evidence>
<dbReference type="HOGENOM" id="CLU_417422_0_0_1"/>
<feature type="region of interest" description="Disordered" evidence="5">
    <location>
        <begin position="1"/>
        <end position="40"/>
    </location>
</feature>
<dbReference type="InterPro" id="IPR000232">
    <property type="entry name" value="HSF_DNA-bd"/>
</dbReference>